<dbReference type="AlphaFoldDB" id="A0AA41W0X2"/>
<dbReference type="EC" id="2.1.1.225" evidence="1"/>
<feature type="domain" description="Methyltransferase TRM13" evidence="2">
    <location>
        <begin position="123"/>
        <end position="375"/>
    </location>
</feature>
<dbReference type="InterPro" id="IPR039044">
    <property type="entry name" value="Trm13"/>
</dbReference>
<keyword evidence="1" id="KW-0862">Zinc</keyword>
<organism evidence="3 4">
    <name type="scientific">Papaver nudicaule</name>
    <name type="common">Iceland poppy</name>
    <dbReference type="NCBI Taxonomy" id="74823"/>
    <lineage>
        <taxon>Eukaryota</taxon>
        <taxon>Viridiplantae</taxon>
        <taxon>Streptophyta</taxon>
        <taxon>Embryophyta</taxon>
        <taxon>Tracheophyta</taxon>
        <taxon>Spermatophyta</taxon>
        <taxon>Magnoliopsida</taxon>
        <taxon>Ranunculales</taxon>
        <taxon>Papaveraceae</taxon>
        <taxon>Papaveroideae</taxon>
        <taxon>Papaver</taxon>
    </lineage>
</organism>
<keyword evidence="1" id="KW-0808">Transferase</keyword>
<evidence type="ECO:0000313" key="3">
    <source>
        <dbReference type="EMBL" id="MCL7050839.1"/>
    </source>
</evidence>
<dbReference type="GO" id="GO:0030488">
    <property type="term" value="P:tRNA methylation"/>
    <property type="evidence" value="ECO:0007669"/>
    <property type="project" value="InterPro"/>
</dbReference>
<dbReference type="InterPro" id="IPR007871">
    <property type="entry name" value="Methyltransferase_TRM13"/>
</dbReference>
<comment type="catalytic activity">
    <reaction evidence="1">
        <text>cytidine(4) in tRNA(Pro) + S-adenosyl-L-methionine = 2'-O-methylcytidine(4) in tRNA(Pro) + S-adenosyl-L-homocysteine + H(+)</text>
        <dbReference type="Rhea" id="RHEA:32767"/>
        <dbReference type="Rhea" id="RHEA-COMP:10397"/>
        <dbReference type="Rhea" id="RHEA-COMP:10398"/>
        <dbReference type="ChEBI" id="CHEBI:15378"/>
        <dbReference type="ChEBI" id="CHEBI:57856"/>
        <dbReference type="ChEBI" id="CHEBI:59789"/>
        <dbReference type="ChEBI" id="CHEBI:74495"/>
        <dbReference type="ChEBI" id="CHEBI:82748"/>
        <dbReference type="EC" id="2.1.1.225"/>
    </reaction>
</comment>
<dbReference type="Pfam" id="PF05206">
    <property type="entry name" value="TRM13"/>
    <property type="match status" value="1"/>
</dbReference>
<proteinExistence type="inferred from homology"/>
<dbReference type="GO" id="GO:0008270">
    <property type="term" value="F:zinc ion binding"/>
    <property type="evidence" value="ECO:0007669"/>
    <property type="project" value="UniProtKB-KW"/>
</dbReference>
<evidence type="ECO:0000313" key="4">
    <source>
        <dbReference type="Proteomes" id="UP001177140"/>
    </source>
</evidence>
<comment type="catalytic activity">
    <reaction evidence="1">
        <text>adenosine(4) in tRNA(His) + S-adenosyl-L-methionine = 2'-O-methyladenosine(4) in tRNA(His) + S-adenosyl-L-homocysteine + H(+)</text>
        <dbReference type="Rhea" id="RHEA:43196"/>
        <dbReference type="Rhea" id="RHEA-COMP:10401"/>
        <dbReference type="Rhea" id="RHEA-COMP:10402"/>
        <dbReference type="ChEBI" id="CHEBI:15378"/>
        <dbReference type="ChEBI" id="CHEBI:57856"/>
        <dbReference type="ChEBI" id="CHEBI:59789"/>
        <dbReference type="ChEBI" id="CHEBI:74411"/>
        <dbReference type="ChEBI" id="CHEBI:74477"/>
        <dbReference type="EC" id="2.1.1.225"/>
    </reaction>
</comment>
<comment type="similarity">
    <text evidence="1">Belongs to the methyltransferase TRM13 family.</text>
</comment>
<dbReference type="Proteomes" id="UP001177140">
    <property type="component" value="Unassembled WGS sequence"/>
</dbReference>
<sequence length="383" mass="43596">MVTNKEFGVTRIHRPFFKKGINGGKDYEGEEELKTTENSELGTLFYGSSGTFINRVLTKALDSMSVVEFYVLIRKIEAAYMRVSTSYDIRESFKEPEACKAWMKRETDWTMPRVRRGKDVEHVSILGNLEEFGVLENPKRFDCAVSKEYANKRPAVVEFGAGSECMAQVLAHCYGIQKMLLVDQESDLYKLKADERVREKESMLILERLRIDIEHLDLNAVEFLKGVPYLAIGNHLCGSATDLTLRCCLPKQTTEDVPVENTCNLRGLAIATCCHHLCQWKHYQNKRYLSDLGFKKDDFHLMSLLTIWDDNPDHSLDLSNIVDERNLFSGKKSSGQVINGVNEFVDNMTVAEAAGIGFKCKVIIDMGRLLWVKQLRGLHSRAC</sequence>
<comment type="catalytic activity">
    <reaction evidence="1">
        <text>cytidine(4) in tRNA(Gly)(GCC) + S-adenosyl-L-methionine = 2'-O-methylcytidine(4) in tRNA(Gly)(GCC) + S-adenosyl-L-homocysteine + H(+)</text>
        <dbReference type="Rhea" id="RHEA:43192"/>
        <dbReference type="Rhea" id="RHEA-COMP:10399"/>
        <dbReference type="Rhea" id="RHEA-COMP:10400"/>
        <dbReference type="ChEBI" id="CHEBI:15378"/>
        <dbReference type="ChEBI" id="CHEBI:57856"/>
        <dbReference type="ChEBI" id="CHEBI:59789"/>
        <dbReference type="ChEBI" id="CHEBI:74495"/>
        <dbReference type="ChEBI" id="CHEBI:82748"/>
        <dbReference type="EC" id="2.1.1.225"/>
    </reaction>
</comment>
<keyword evidence="1" id="KW-0819">tRNA processing</keyword>
<keyword evidence="1" id="KW-0489">Methyltransferase</keyword>
<keyword evidence="1" id="KW-0479">Metal-binding</keyword>
<protein>
    <recommendedName>
        <fullName evidence="1">tRNA:m(4)X modification enzyme TRM13</fullName>
        <ecNumber evidence="1">2.1.1.225</ecNumber>
    </recommendedName>
</protein>
<accession>A0AA41W0X2</accession>
<evidence type="ECO:0000259" key="2">
    <source>
        <dbReference type="Pfam" id="PF05206"/>
    </source>
</evidence>
<comment type="caution">
    <text evidence="3">The sequence shown here is derived from an EMBL/GenBank/DDBJ whole genome shotgun (WGS) entry which is preliminary data.</text>
</comment>
<keyword evidence="4" id="KW-1185">Reference proteome</keyword>
<reference evidence="3" key="1">
    <citation type="submission" date="2022-03" db="EMBL/GenBank/DDBJ databases">
        <title>A functionally conserved STORR gene fusion in Papaver species that diverged 16.8 million years ago.</title>
        <authorList>
            <person name="Catania T."/>
        </authorList>
    </citation>
    <scope>NUCLEOTIDE SEQUENCE</scope>
    <source>
        <strain evidence="3">S-191538</strain>
    </source>
</reference>
<keyword evidence="1" id="KW-0949">S-adenosyl-L-methionine</keyword>
<dbReference type="PANTHER" id="PTHR12998">
    <property type="entry name" value="TRNA:M(4)X MODIFICATION ENZYME TRM13 HOMOLOG"/>
    <property type="match status" value="1"/>
</dbReference>
<dbReference type="PANTHER" id="PTHR12998:SF0">
    <property type="entry name" value="TRNA:M(4)X MODIFICATION ENZYME TRM13 HOMOLOG"/>
    <property type="match status" value="1"/>
</dbReference>
<comment type="function">
    <text evidence="1">tRNA methylase which 2'-O-methylates cytidine(4) in tRNA(Pro) and tRNA(Gly)(GCC), and adenosine(4) in tRNA(His).</text>
</comment>
<dbReference type="GO" id="GO:0106050">
    <property type="term" value="F:tRNA 2'-O-methyltransferase activity"/>
    <property type="evidence" value="ECO:0007669"/>
    <property type="project" value="UniProtKB-UniRule"/>
</dbReference>
<evidence type="ECO:0000256" key="1">
    <source>
        <dbReference type="RuleBase" id="RU367103"/>
    </source>
</evidence>
<name>A0AA41W0X2_PAPNU</name>
<gene>
    <name evidence="3" type="ORF">MKW94_004437</name>
</gene>
<dbReference type="EMBL" id="JAJJMA010332267">
    <property type="protein sequence ID" value="MCL7050839.1"/>
    <property type="molecule type" value="Genomic_DNA"/>
</dbReference>
<keyword evidence="1" id="KW-0863">Zinc-finger</keyword>